<protein>
    <recommendedName>
        <fullName evidence="12">Phosphate-binding protein</fullName>
    </recommendedName>
</protein>
<evidence type="ECO:0000256" key="11">
    <source>
        <dbReference type="ARBA" id="ARBA00023288"/>
    </source>
</evidence>
<keyword evidence="9" id="KW-0472">Membrane</keyword>
<evidence type="ECO:0000256" key="4">
    <source>
        <dbReference type="ARBA" id="ARBA00011529"/>
    </source>
</evidence>
<evidence type="ECO:0000256" key="9">
    <source>
        <dbReference type="ARBA" id="ARBA00023136"/>
    </source>
</evidence>
<feature type="signal peptide" evidence="12">
    <location>
        <begin position="1"/>
        <end position="23"/>
    </location>
</feature>
<reference evidence="15" key="1">
    <citation type="submission" date="2021-03" db="EMBL/GenBank/DDBJ databases">
        <title>Genomic Encyclopedia of Type Strains, Phase IV (KMG-IV): sequencing the most valuable type-strain genomes for metagenomic binning, comparative biology and taxonomic classification.</title>
        <authorList>
            <person name="Goeker M."/>
        </authorList>
    </citation>
    <scope>NUCLEOTIDE SEQUENCE</scope>
    <source>
        <strain evidence="15">DSM 101588</strain>
    </source>
</reference>
<dbReference type="Gene3D" id="3.40.190.10">
    <property type="entry name" value="Periplasmic binding protein-like II"/>
    <property type="match status" value="2"/>
</dbReference>
<keyword evidence="6 12" id="KW-1003">Cell membrane</keyword>
<dbReference type="InterPro" id="IPR024370">
    <property type="entry name" value="PBP_domain"/>
</dbReference>
<comment type="function">
    <text evidence="1">Part of the ABC transporter complex PstSACB involved in phosphate import.</text>
</comment>
<comment type="similarity">
    <text evidence="3 12">Belongs to the PstS family.</text>
</comment>
<keyword evidence="5 12" id="KW-0813">Transport</keyword>
<sequence length="301" mass="31807">MSKSKIAKVLLSVLMVLSVFLFSACGPNTNDSGSSNQSNSNQNSSQDISGTATAVGSTALQPLVEQAATLFHQKYPNATINVQGGGSGTGLTQVSQGAADIGNSDIFAEEKSGIDAKSLVDHKVAVVGFAVVVNKDVTVDSLTQQQLVDIFTGKIKNWKDVGGQDEPIVVINRPTSSGTRATFKKIVLGGQDEVQGLALTEDASGTVRKTVAEKKGAISYLAFSYVDDSVKALKYNGVAPTKENVINGTYPIASYEHMYTKGEPTGVVKAFLDFMMSDEVQKGPAEKLGFININDMKVTLK</sequence>
<evidence type="ECO:0000256" key="10">
    <source>
        <dbReference type="ARBA" id="ARBA00023139"/>
    </source>
</evidence>
<dbReference type="SUPFAM" id="SSF53850">
    <property type="entry name" value="Periplasmic binding protein-like II"/>
    <property type="match status" value="1"/>
</dbReference>
<evidence type="ECO:0000256" key="5">
    <source>
        <dbReference type="ARBA" id="ARBA00022448"/>
    </source>
</evidence>
<keyword evidence="11 12" id="KW-0449">Lipoprotein</keyword>
<name>A0ABS4NCB2_9THEO</name>
<keyword evidence="16" id="KW-1185">Reference proteome</keyword>
<dbReference type="InterPro" id="IPR011862">
    <property type="entry name" value="Phos-bd"/>
</dbReference>
<evidence type="ECO:0000256" key="1">
    <source>
        <dbReference type="ARBA" id="ARBA00002841"/>
    </source>
</evidence>
<proteinExistence type="inferred from homology"/>
<dbReference type="EMBL" id="JAGGLT010000007">
    <property type="protein sequence ID" value="MBP2071327.1"/>
    <property type="molecule type" value="Genomic_DNA"/>
</dbReference>
<dbReference type="CDD" id="cd13653">
    <property type="entry name" value="PBP2_phosphate_like_1"/>
    <property type="match status" value="1"/>
</dbReference>
<dbReference type="RefSeq" id="WP_209453258.1">
    <property type="nucleotide sequence ID" value="NZ_JAGGLT010000007.1"/>
</dbReference>
<comment type="caution">
    <text evidence="15">The sequence shown here is derived from an EMBL/GenBank/DDBJ whole genome shotgun (WGS) entry which is preliminary data.</text>
</comment>
<dbReference type="InterPro" id="IPR050811">
    <property type="entry name" value="Phosphate_ABC_transporter"/>
</dbReference>
<dbReference type="Proteomes" id="UP001166402">
    <property type="component" value="Unassembled WGS sequence"/>
</dbReference>
<dbReference type="NCBIfam" id="TIGR02136">
    <property type="entry name" value="ptsS_2"/>
    <property type="match status" value="1"/>
</dbReference>
<feature type="region of interest" description="Disordered" evidence="13">
    <location>
        <begin position="30"/>
        <end position="49"/>
    </location>
</feature>
<evidence type="ECO:0000256" key="7">
    <source>
        <dbReference type="ARBA" id="ARBA00022592"/>
    </source>
</evidence>
<evidence type="ECO:0000256" key="13">
    <source>
        <dbReference type="SAM" id="MobiDB-lite"/>
    </source>
</evidence>
<evidence type="ECO:0000256" key="3">
    <source>
        <dbReference type="ARBA" id="ARBA00008725"/>
    </source>
</evidence>
<organism evidence="15 16">
    <name type="scientific">Thermoanaerobacterium butyriciformans</name>
    <dbReference type="NCBI Taxonomy" id="1702242"/>
    <lineage>
        <taxon>Bacteria</taxon>
        <taxon>Bacillati</taxon>
        <taxon>Bacillota</taxon>
        <taxon>Clostridia</taxon>
        <taxon>Thermoanaerobacterales</taxon>
        <taxon>Thermoanaerobacteraceae</taxon>
        <taxon>Thermoanaerobacterium</taxon>
    </lineage>
</organism>
<gene>
    <name evidence="15" type="ORF">J2Z80_000841</name>
</gene>
<keyword evidence="8 12" id="KW-0732">Signal</keyword>
<dbReference type="PANTHER" id="PTHR30570:SF4">
    <property type="entry name" value="PHOSPHATE-BINDING PROTEIN PSTS 1"/>
    <property type="match status" value="1"/>
</dbReference>
<evidence type="ECO:0000256" key="6">
    <source>
        <dbReference type="ARBA" id="ARBA00022475"/>
    </source>
</evidence>
<keyword evidence="10 12" id="KW-0564">Palmitate</keyword>
<comment type="subunit">
    <text evidence="4 12">The complex is composed of two ATP-binding proteins (PstB), two transmembrane proteins (PstC and PstA) and a solute-binding protein (PstS).</text>
</comment>
<feature type="chain" id="PRO_5044972914" description="Phosphate-binding protein" evidence="12">
    <location>
        <begin position="24"/>
        <end position="301"/>
    </location>
</feature>
<evidence type="ECO:0000256" key="2">
    <source>
        <dbReference type="ARBA" id="ARBA00004193"/>
    </source>
</evidence>
<evidence type="ECO:0000259" key="14">
    <source>
        <dbReference type="Pfam" id="PF12849"/>
    </source>
</evidence>
<evidence type="ECO:0000313" key="16">
    <source>
        <dbReference type="Proteomes" id="UP001166402"/>
    </source>
</evidence>
<accession>A0ABS4NCB2</accession>
<dbReference type="Pfam" id="PF12849">
    <property type="entry name" value="PBP_like_2"/>
    <property type="match status" value="1"/>
</dbReference>
<keyword evidence="7 12" id="KW-0592">Phosphate transport</keyword>
<dbReference type="PANTHER" id="PTHR30570">
    <property type="entry name" value="PERIPLASMIC PHOSPHATE BINDING COMPONENT OF PHOSPHATE ABC TRANSPORTER"/>
    <property type="match status" value="1"/>
</dbReference>
<comment type="subcellular location">
    <subcellularLocation>
        <location evidence="2 12">Cell membrane</location>
        <topology evidence="2 12">Lipid-anchor</topology>
    </subcellularLocation>
</comment>
<comment type="function">
    <text evidence="12">Involved in the system for phosphate transport across the cytoplasmic membrane.</text>
</comment>
<evidence type="ECO:0000313" key="15">
    <source>
        <dbReference type="EMBL" id="MBP2071327.1"/>
    </source>
</evidence>
<feature type="domain" description="PBP" evidence="14">
    <location>
        <begin position="42"/>
        <end position="279"/>
    </location>
</feature>
<dbReference type="PROSITE" id="PS51257">
    <property type="entry name" value="PROKAR_LIPOPROTEIN"/>
    <property type="match status" value="1"/>
</dbReference>
<evidence type="ECO:0000256" key="8">
    <source>
        <dbReference type="ARBA" id="ARBA00022729"/>
    </source>
</evidence>
<evidence type="ECO:0000256" key="12">
    <source>
        <dbReference type="RuleBase" id="RU367119"/>
    </source>
</evidence>